<dbReference type="OrthoDB" id="539213at2759"/>
<dbReference type="EMBL" id="MZNU01000097">
    <property type="protein sequence ID" value="OWP04651.1"/>
    <property type="molecule type" value="Genomic_DNA"/>
</dbReference>
<reference evidence="1 2" key="1">
    <citation type="submission" date="2017-04" db="EMBL/GenBank/DDBJ databases">
        <title>Draft genome sequence of Marssonina coronaria NL1: causal agent of apple blotch.</title>
        <authorList>
            <person name="Cheng Q."/>
        </authorList>
    </citation>
    <scope>NUCLEOTIDE SEQUENCE [LARGE SCALE GENOMIC DNA]</scope>
    <source>
        <strain evidence="1 2">NL1</strain>
    </source>
</reference>
<sequence length="140" mass="15253">MSTFLTLSLLAVKAREVEYLLLRLGATSTQADMNPYSVFHYALSQNRDDILDILLSDDKRAALSVLNNVGKGLGWRRQGYTSLTTAIDGGNQADNEDSDDGCDGVLSIFSELVSDNFTIENFGGVPTIVKSNVLSLEMIE</sequence>
<evidence type="ECO:0000313" key="2">
    <source>
        <dbReference type="Proteomes" id="UP000242519"/>
    </source>
</evidence>
<gene>
    <name evidence="1" type="ORF">B2J93_4465</name>
</gene>
<dbReference type="Gene3D" id="1.25.40.20">
    <property type="entry name" value="Ankyrin repeat-containing domain"/>
    <property type="match status" value="1"/>
</dbReference>
<dbReference type="InParanoid" id="A0A218Z979"/>
<organism evidence="1 2">
    <name type="scientific">Diplocarpon coronariae</name>
    <dbReference type="NCBI Taxonomy" id="2795749"/>
    <lineage>
        <taxon>Eukaryota</taxon>
        <taxon>Fungi</taxon>
        <taxon>Dikarya</taxon>
        <taxon>Ascomycota</taxon>
        <taxon>Pezizomycotina</taxon>
        <taxon>Leotiomycetes</taxon>
        <taxon>Helotiales</taxon>
        <taxon>Drepanopezizaceae</taxon>
        <taxon>Diplocarpon</taxon>
    </lineage>
</organism>
<dbReference type="AlphaFoldDB" id="A0A218Z979"/>
<comment type="caution">
    <text evidence="1">The sequence shown here is derived from an EMBL/GenBank/DDBJ whole genome shotgun (WGS) entry which is preliminary data.</text>
</comment>
<dbReference type="Proteomes" id="UP000242519">
    <property type="component" value="Unassembled WGS sequence"/>
</dbReference>
<accession>A0A218Z979</accession>
<name>A0A218Z979_9HELO</name>
<evidence type="ECO:0008006" key="3">
    <source>
        <dbReference type="Google" id="ProtNLM"/>
    </source>
</evidence>
<protein>
    <recommendedName>
        <fullName evidence="3">Ankyrin repeat protein</fullName>
    </recommendedName>
</protein>
<keyword evidence="2" id="KW-1185">Reference proteome</keyword>
<proteinExistence type="predicted"/>
<evidence type="ECO:0000313" key="1">
    <source>
        <dbReference type="EMBL" id="OWP04651.1"/>
    </source>
</evidence>
<dbReference type="InterPro" id="IPR036770">
    <property type="entry name" value="Ankyrin_rpt-contain_sf"/>
</dbReference>